<dbReference type="PANTHER" id="PTHR34154:SF3">
    <property type="entry name" value="ALKALI-SENSITIVE LINKAGE PROTEIN 1"/>
    <property type="match status" value="1"/>
</dbReference>
<sequence>MVLPETKLALQTQTMTLPPGGKRGICWPNENKQDKPFVFTKPGSRITWLYNWSPAPTPGCSLPFVPMQWNHVNADALASHAQSCQALAVLGFNEPELAEQANMPVDLAAREWLRFIEPLRRSGIRCGSPGISSAPQGVVWLKEFLVAIRAGGGDVDFYALHWYGETLGQFYDYLWSVYYQLGPDRPVWVTEFAATNWSVESPLPKDHVESFCRESSKYLDTLEWVERYAWFGAMRDPGTVGKWAAMFDEVGKLTELGRVYRDGENC</sequence>
<dbReference type="EMBL" id="JAUKUD010000005">
    <property type="protein sequence ID" value="KAK0744255.1"/>
    <property type="molecule type" value="Genomic_DNA"/>
</dbReference>
<name>A0AA40K3A0_9PEZI</name>
<dbReference type="PANTHER" id="PTHR34154">
    <property type="entry name" value="ALKALI-SENSITIVE LINKAGE PROTEIN 1"/>
    <property type="match status" value="1"/>
</dbReference>
<dbReference type="GO" id="GO:0071966">
    <property type="term" value="P:fungal-type cell wall polysaccharide metabolic process"/>
    <property type="evidence" value="ECO:0007669"/>
    <property type="project" value="TreeGrafter"/>
</dbReference>
<dbReference type="Proteomes" id="UP001172155">
    <property type="component" value="Unassembled WGS sequence"/>
</dbReference>
<reference evidence="2" key="1">
    <citation type="submission" date="2023-06" db="EMBL/GenBank/DDBJ databases">
        <title>Genome-scale phylogeny and comparative genomics of the fungal order Sordariales.</title>
        <authorList>
            <consortium name="Lawrence Berkeley National Laboratory"/>
            <person name="Hensen N."/>
            <person name="Bonometti L."/>
            <person name="Westerberg I."/>
            <person name="Brannstrom I.O."/>
            <person name="Guillou S."/>
            <person name="Cros-Aarteil S."/>
            <person name="Calhoun S."/>
            <person name="Haridas S."/>
            <person name="Kuo A."/>
            <person name="Mondo S."/>
            <person name="Pangilinan J."/>
            <person name="Riley R."/>
            <person name="LaButti K."/>
            <person name="Andreopoulos B."/>
            <person name="Lipzen A."/>
            <person name="Chen C."/>
            <person name="Yanf M."/>
            <person name="Daum C."/>
            <person name="Ng V."/>
            <person name="Clum A."/>
            <person name="Steindorff A."/>
            <person name="Ohm R."/>
            <person name="Martin F."/>
            <person name="Silar P."/>
            <person name="Natvig D."/>
            <person name="Lalanne C."/>
            <person name="Gautier V."/>
            <person name="Ament-velasquez S.L."/>
            <person name="Kruys A."/>
            <person name="Hutchinson M.I."/>
            <person name="Powell A.J."/>
            <person name="Barry K."/>
            <person name="Miller A.N."/>
            <person name="Grigoriev I.V."/>
            <person name="Debuchy R."/>
            <person name="Gladieux P."/>
            <person name="Thoren M.H."/>
            <person name="Johannesson H."/>
        </authorList>
    </citation>
    <scope>NUCLEOTIDE SEQUENCE</scope>
    <source>
        <strain evidence="2">SMH3187-1</strain>
    </source>
</reference>
<dbReference type="InterPro" id="IPR017853">
    <property type="entry name" value="GH"/>
</dbReference>
<dbReference type="AlphaFoldDB" id="A0AA40K3A0"/>
<accession>A0AA40K3A0</accession>
<evidence type="ECO:0000313" key="3">
    <source>
        <dbReference type="Proteomes" id="UP001172155"/>
    </source>
</evidence>
<comment type="caution">
    <text evidence="2">The sequence shown here is derived from an EMBL/GenBank/DDBJ whole genome shotgun (WGS) entry which is preliminary data.</text>
</comment>
<gene>
    <name evidence="2" type="ORF">B0T18DRAFT_416929</name>
</gene>
<feature type="domain" description="Asl1-like glycosyl hydrolase catalytic" evidence="1">
    <location>
        <begin position="24"/>
        <end position="260"/>
    </location>
</feature>
<dbReference type="GO" id="GO:0009277">
    <property type="term" value="C:fungal-type cell wall"/>
    <property type="evidence" value="ECO:0007669"/>
    <property type="project" value="TreeGrafter"/>
</dbReference>
<proteinExistence type="predicted"/>
<organism evidence="2 3">
    <name type="scientific">Schizothecium vesticola</name>
    <dbReference type="NCBI Taxonomy" id="314040"/>
    <lineage>
        <taxon>Eukaryota</taxon>
        <taxon>Fungi</taxon>
        <taxon>Dikarya</taxon>
        <taxon>Ascomycota</taxon>
        <taxon>Pezizomycotina</taxon>
        <taxon>Sordariomycetes</taxon>
        <taxon>Sordariomycetidae</taxon>
        <taxon>Sordariales</taxon>
        <taxon>Schizotheciaceae</taxon>
        <taxon>Schizothecium</taxon>
    </lineage>
</organism>
<dbReference type="InterPro" id="IPR053183">
    <property type="entry name" value="ASL1"/>
</dbReference>
<evidence type="ECO:0000313" key="2">
    <source>
        <dbReference type="EMBL" id="KAK0744255.1"/>
    </source>
</evidence>
<dbReference type="InterPro" id="IPR024655">
    <property type="entry name" value="Asl1_glyco_hydro_catalytic"/>
</dbReference>
<keyword evidence="3" id="KW-1185">Reference proteome</keyword>
<evidence type="ECO:0000259" key="1">
    <source>
        <dbReference type="Pfam" id="PF11790"/>
    </source>
</evidence>
<dbReference type="Pfam" id="PF11790">
    <property type="entry name" value="Glyco_hydro_cc"/>
    <property type="match status" value="1"/>
</dbReference>
<dbReference type="SUPFAM" id="SSF51445">
    <property type="entry name" value="(Trans)glycosidases"/>
    <property type="match status" value="1"/>
</dbReference>
<protein>
    <recommendedName>
        <fullName evidence="1">Asl1-like glycosyl hydrolase catalytic domain-containing protein</fullName>
    </recommendedName>
</protein>
<dbReference type="Gene3D" id="3.20.20.80">
    <property type="entry name" value="Glycosidases"/>
    <property type="match status" value="1"/>
</dbReference>